<name>A0A1I1WEZ9_9BACT</name>
<accession>A0A1I1WEZ9</accession>
<evidence type="ECO:0000313" key="1">
    <source>
        <dbReference type="EMBL" id="SFD91973.1"/>
    </source>
</evidence>
<dbReference type="STRING" id="662367.SAMN05216167_108196"/>
<proteinExistence type="predicted"/>
<evidence type="ECO:0000313" key="2">
    <source>
        <dbReference type="Proteomes" id="UP000198598"/>
    </source>
</evidence>
<dbReference type="AlphaFoldDB" id="A0A1I1WEZ9"/>
<protein>
    <submittedName>
        <fullName evidence="1">Uncharacterized protein</fullName>
    </submittedName>
</protein>
<dbReference type="EMBL" id="FOLQ01000008">
    <property type="protein sequence ID" value="SFD91973.1"/>
    <property type="molecule type" value="Genomic_DNA"/>
</dbReference>
<organism evidence="1 2">
    <name type="scientific">Spirosoma endophyticum</name>
    <dbReference type="NCBI Taxonomy" id="662367"/>
    <lineage>
        <taxon>Bacteria</taxon>
        <taxon>Pseudomonadati</taxon>
        <taxon>Bacteroidota</taxon>
        <taxon>Cytophagia</taxon>
        <taxon>Cytophagales</taxon>
        <taxon>Cytophagaceae</taxon>
        <taxon>Spirosoma</taxon>
    </lineage>
</organism>
<dbReference type="Proteomes" id="UP000198598">
    <property type="component" value="Unassembled WGS sequence"/>
</dbReference>
<sequence>MAGIILHVFLLSTCTGRQRLLTMSESTYTEIPDTSDSTYWESNSKTGNVRSTTFIPRDKELHLRLKKKAWAVIQAGLTKRNRKGSSS</sequence>
<gene>
    <name evidence="1" type="ORF">SAMN05216167_108196</name>
</gene>
<reference evidence="1 2" key="1">
    <citation type="submission" date="2016-10" db="EMBL/GenBank/DDBJ databases">
        <authorList>
            <person name="de Groot N.N."/>
        </authorList>
    </citation>
    <scope>NUCLEOTIDE SEQUENCE [LARGE SCALE GENOMIC DNA]</scope>
    <source>
        <strain evidence="1 2">DSM 26130</strain>
    </source>
</reference>
<keyword evidence="2" id="KW-1185">Reference proteome</keyword>